<evidence type="ECO:0000313" key="3">
    <source>
        <dbReference type="EMBL" id="TBU63329.1"/>
    </source>
</evidence>
<dbReference type="STRING" id="114155.A0A4Q9MRI5"/>
<organism evidence="2">
    <name type="scientific">Dichomitus squalens</name>
    <dbReference type="NCBI Taxonomy" id="114155"/>
    <lineage>
        <taxon>Eukaryota</taxon>
        <taxon>Fungi</taxon>
        <taxon>Dikarya</taxon>
        <taxon>Basidiomycota</taxon>
        <taxon>Agaricomycotina</taxon>
        <taxon>Agaricomycetes</taxon>
        <taxon>Polyporales</taxon>
        <taxon>Polyporaceae</taxon>
        <taxon>Dichomitus</taxon>
    </lineage>
</organism>
<protein>
    <recommendedName>
        <fullName evidence="5">F-box domain-containing protein</fullName>
    </recommendedName>
</protein>
<accession>A0A4Q9MRI5</accession>
<feature type="coiled-coil region" evidence="1">
    <location>
        <begin position="104"/>
        <end position="131"/>
    </location>
</feature>
<dbReference type="Proteomes" id="UP000292957">
    <property type="component" value="Unassembled WGS sequence"/>
</dbReference>
<dbReference type="AlphaFoldDB" id="A0A4Q9MRI5"/>
<proteinExistence type="predicted"/>
<evidence type="ECO:0000313" key="2">
    <source>
        <dbReference type="EMBL" id="TBU28776.1"/>
    </source>
</evidence>
<dbReference type="EMBL" id="ML143419">
    <property type="protein sequence ID" value="TBU28776.1"/>
    <property type="molecule type" value="Genomic_DNA"/>
</dbReference>
<keyword evidence="4" id="KW-1185">Reference proteome</keyword>
<dbReference type="OrthoDB" id="2748701at2759"/>
<dbReference type="Proteomes" id="UP000292082">
    <property type="component" value="Unassembled WGS sequence"/>
</dbReference>
<dbReference type="EMBL" id="ML145090">
    <property type="protein sequence ID" value="TBU63329.1"/>
    <property type="molecule type" value="Genomic_DNA"/>
</dbReference>
<evidence type="ECO:0008006" key="5">
    <source>
        <dbReference type="Google" id="ProtNLM"/>
    </source>
</evidence>
<evidence type="ECO:0000256" key="1">
    <source>
        <dbReference type="SAM" id="Coils"/>
    </source>
</evidence>
<keyword evidence="1" id="KW-0175">Coiled coil</keyword>
<dbReference type="OMA" id="LTHMRIS"/>
<gene>
    <name evidence="3" type="ORF">BD310DRAFT_917232</name>
    <name evidence="2" type="ORF">BD311DRAFT_788358</name>
</gene>
<evidence type="ECO:0000313" key="4">
    <source>
        <dbReference type="Proteomes" id="UP000292082"/>
    </source>
</evidence>
<reference evidence="2 4" key="1">
    <citation type="submission" date="2019-01" db="EMBL/GenBank/DDBJ databases">
        <title>Draft genome sequences of three monokaryotic isolates of the white-rot basidiomycete fungus Dichomitus squalens.</title>
        <authorList>
            <consortium name="DOE Joint Genome Institute"/>
            <person name="Lopez S.C."/>
            <person name="Andreopoulos B."/>
            <person name="Pangilinan J."/>
            <person name="Lipzen A."/>
            <person name="Riley R."/>
            <person name="Ahrendt S."/>
            <person name="Ng V."/>
            <person name="Barry K."/>
            <person name="Daum C."/>
            <person name="Grigoriev I.V."/>
            <person name="Hilden K.S."/>
            <person name="Makela M.R."/>
            <person name="de Vries R.P."/>
        </authorList>
    </citation>
    <scope>NUCLEOTIDE SEQUENCE [LARGE SCALE GENOMIC DNA]</scope>
    <source>
        <strain evidence="3 4">CBS 464.89</strain>
        <strain evidence="2">OM18370.1</strain>
    </source>
</reference>
<sequence length="352" mass="40361">MERLAVELLEQIFLLACTDGGFTGCSLSLVSKHIRAVSRSSRFYSVALLSKSPKQVARFYDAFIKERDAARHTLPKIRHLCLASAIREVTPLLELPPFRNDDDLLHIKQLLRQAEESKEQLRAEMDAEMRQYHADVSKLIQLVAPDVYSLSLIHCHRSGKPELRFEEQIEFRGFPKLRELTIVGDHPKFVLSEDAARDGAALYPQLEHLHLALVSLTAYQSLDVLSWTSDAPQLTHMRISNINYWPRTVLDALKKAFATKEMSRRLLQVVMQPHSPPPMGGPCGTPHFVYDNFKQQLRDLCKPSEIPTVLLPPNKDLKERDWEDIMMRAWVDRVEGRLGCWDTRDPRAEVCC</sequence>
<name>A0A4Q9MRI5_9APHY</name>